<evidence type="ECO:0000313" key="2">
    <source>
        <dbReference type="EMBL" id="KAK2085021.1"/>
    </source>
</evidence>
<feature type="non-terminal residue" evidence="2">
    <location>
        <position position="90"/>
    </location>
</feature>
<evidence type="ECO:0000313" key="3">
    <source>
        <dbReference type="Proteomes" id="UP001266305"/>
    </source>
</evidence>
<proteinExistence type="predicted"/>
<sequence length="90" mass="10287">MEVLPGIPGSELLCVQTFRTERGDHRLQLFHTDNVVFMESRGYHPISMAINKELRKVAKQHRRVTISSQAEAPPHGAYGSTKPHQRREPQ</sequence>
<dbReference type="Proteomes" id="UP001266305">
    <property type="component" value="Unassembled WGS sequence"/>
</dbReference>
<organism evidence="2 3">
    <name type="scientific">Saguinus oedipus</name>
    <name type="common">Cotton-top tamarin</name>
    <name type="synonym">Oedipomidas oedipus</name>
    <dbReference type="NCBI Taxonomy" id="9490"/>
    <lineage>
        <taxon>Eukaryota</taxon>
        <taxon>Metazoa</taxon>
        <taxon>Chordata</taxon>
        <taxon>Craniata</taxon>
        <taxon>Vertebrata</taxon>
        <taxon>Euteleostomi</taxon>
        <taxon>Mammalia</taxon>
        <taxon>Eutheria</taxon>
        <taxon>Euarchontoglires</taxon>
        <taxon>Primates</taxon>
        <taxon>Haplorrhini</taxon>
        <taxon>Platyrrhini</taxon>
        <taxon>Cebidae</taxon>
        <taxon>Callitrichinae</taxon>
        <taxon>Saguinus</taxon>
    </lineage>
</organism>
<reference evidence="2 3" key="1">
    <citation type="submission" date="2023-05" db="EMBL/GenBank/DDBJ databases">
        <title>B98-5 Cell Line De Novo Hybrid Assembly: An Optical Mapping Approach.</title>
        <authorList>
            <person name="Kananen K."/>
            <person name="Auerbach J.A."/>
            <person name="Kautto E."/>
            <person name="Blachly J.S."/>
        </authorList>
    </citation>
    <scope>NUCLEOTIDE SEQUENCE [LARGE SCALE GENOMIC DNA]</scope>
    <source>
        <strain evidence="2">B95-8</strain>
        <tissue evidence="2">Cell line</tissue>
    </source>
</reference>
<dbReference type="EMBL" id="JASSZA010000021">
    <property type="protein sequence ID" value="KAK2085021.1"/>
    <property type="molecule type" value="Genomic_DNA"/>
</dbReference>
<evidence type="ECO:0000256" key="1">
    <source>
        <dbReference type="SAM" id="MobiDB-lite"/>
    </source>
</evidence>
<protein>
    <submittedName>
        <fullName evidence="2">Uncharacterized protein</fullName>
    </submittedName>
</protein>
<gene>
    <name evidence="2" type="ORF">P7K49_036321</name>
</gene>
<keyword evidence="3" id="KW-1185">Reference proteome</keyword>
<feature type="region of interest" description="Disordered" evidence="1">
    <location>
        <begin position="60"/>
        <end position="90"/>
    </location>
</feature>
<name>A0ABQ9TJU7_SAGOE</name>
<comment type="caution">
    <text evidence="2">The sequence shown here is derived from an EMBL/GenBank/DDBJ whole genome shotgun (WGS) entry which is preliminary data.</text>
</comment>
<accession>A0ABQ9TJU7</accession>